<dbReference type="InterPro" id="IPR005538">
    <property type="entry name" value="LrgA/CidA"/>
</dbReference>
<dbReference type="AlphaFoldDB" id="A0A085AG54"/>
<keyword evidence="10" id="KW-1185">Reference proteome</keyword>
<evidence type="ECO:0000256" key="6">
    <source>
        <dbReference type="ARBA" id="ARBA00022989"/>
    </source>
</evidence>
<keyword evidence="7 8" id="KW-0472">Membrane</keyword>
<organism evidence="9 10">
    <name type="scientific">Trabulsiella guamensis ATCC 49490</name>
    <dbReference type="NCBI Taxonomy" id="1005994"/>
    <lineage>
        <taxon>Bacteria</taxon>
        <taxon>Pseudomonadati</taxon>
        <taxon>Pseudomonadota</taxon>
        <taxon>Gammaproteobacteria</taxon>
        <taxon>Enterobacterales</taxon>
        <taxon>Enterobacteriaceae</taxon>
        <taxon>Trabulsiella</taxon>
    </lineage>
</organism>
<protein>
    <recommendedName>
        <fullName evidence="8">UPF0299 membrane protein GTGU_01138</fullName>
    </recommendedName>
</protein>
<evidence type="ECO:0000256" key="1">
    <source>
        <dbReference type="ARBA" id="ARBA00004429"/>
    </source>
</evidence>
<comment type="similarity">
    <text evidence="2 8">Belongs to the UPF0299 family.</text>
</comment>
<evidence type="ECO:0000256" key="7">
    <source>
        <dbReference type="ARBA" id="ARBA00023136"/>
    </source>
</evidence>
<comment type="caution">
    <text evidence="9">The sequence shown here is derived from an EMBL/GenBank/DDBJ whole genome shotgun (WGS) entry which is preliminary data.</text>
</comment>
<evidence type="ECO:0000256" key="2">
    <source>
        <dbReference type="ARBA" id="ARBA00006979"/>
    </source>
</evidence>
<evidence type="ECO:0000313" key="10">
    <source>
        <dbReference type="Proteomes" id="UP000028630"/>
    </source>
</evidence>
<dbReference type="PANTHER" id="PTHR33931">
    <property type="entry name" value="HOLIN-LIKE PROTEIN CIDA-RELATED"/>
    <property type="match status" value="1"/>
</dbReference>
<evidence type="ECO:0000256" key="3">
    <source>
        <dbReference type="ARBA" id="ARBA00022475"/>
    </source>
</evidence>
<dbReference type="HAMAP" id="MF_01144">
    <property type="entry name" value="UPF0299"/>
    <property type="match status" value="1"/>
</dbReference>
<dbReference type="Pfam" id="PF03788">
    <property type="entry name" value="LrgA"/>
    <property type="match status" value="1"/>
</dbReference>
<keyword evidence="5 8" id="KW-0812">Transmembrane</keyword>
<dbReference type="InterPro" id="IPR022957">
    <property type="entry name" value="Uncharacterised_UPF0299"/>
</dbReference>
<name>A0A085AG54_9ENTR</name>
<dbReference type="Proteomes" id="UP000028630">
    <property type="component" value="Unassembled WGS sequence"/>
</dbReference>
<dbReference type="GO" id="GO:0005886">
    <property type="term" value="C:plasma membrane"/>
    <property type="evidence" value="ECO:0007669"/>
    <property type="project" value="UniProtKB-SubCell"/>
</dbReference>
<comment type="subcellular location">
    <subcellularLocation>
        <location evidence="1">Cell inner membrane</location>
        <topology evidence="1">Multi-pass membrane protein</topology>
    </subcellularLocation>
    <subcellularLocation>
        <location evidence="8">Cell membrane</location>
        <topology evidence="8">Multi-pass membrane protein</topology>
    </subcellularLocation>
</comment>
<sequence length="132" mass="14761">MSQFFNTFWQYLRAFVLIYACLYAGNFVASLLPIIIPGSIIGMLILFVLLALQILPAKWVNPGCYVLIRYMALLFVPIGVGVMQYFDLLRTQFGPVVVSCAISTLVVFLVVSWSSHLLHGERNVVGQKGTEE</sequence>
<keyword evidence="6 8" id="KW-1133">Transmembrane helix</keyword>
<feature type="transmembrane region" description="Helical" evidence="8">
    <location>
        <begin position="35"/>
        <end position="55"/>
    </location>
</feature>
<feature type="transmembrane region" description="Helical" evidence="8">
    <location>
        <begin position="67"/>
        <end position="86"/>
    </location>
</feature>
<feature type="transmembrane region" description="Helical" evidence="8">
    <location>
        <begin position="12"/>
        <end position="29"/>
    </location>
</feature>
<accession>A0A085AG54</accession>
<dbReference type="NCBIfam" id="NF002494">
    <property type="entry name" value="PRK01821.1"/>
    <property type="match status" value="1"/>
</dbReference>
<dbReference type="EMBL" id="JMTB01000043">
    <property type="protein sequence ID" value="KFC09199.1"/>
    <property type="molecule type" value="Genomic_DNA"/>
</dbReference>
<dbReference type="OrthoDB" id="385012at2"/>
<keyword evidence="3 8" id="KW-1003">Cell membrane</keyword>
<evidence type="ECO:0000256" key="8">
    <source>
        <dbReference type="HAMAP-Rule" id="MF_01144"/>
    </source>
</evidence>
<feature type="transmembrane region" description="Helical" evidence="8">
    <location>
        <begin position="92"/>
        <end position="113"/>
    </location>
</feature>
<evidence type="ECO:0000256" key="5">
    <source>
        <dbReference type="ARBA" id="ARBA00022692"/>
    </source>
</evidence>
<proteinExistence type="inferred from homology"/>
<evidence type="ECO:0000313" key="9">
    <source>
        <dbReference type="EMBL" id="KFC09199.1"/>
    </source>
</evidence>
<dbReference type="eggNOG" id="COG1380">
    <property type="taxonomic scope" value="Bacteria"/>
</dbReference>
<dbReference type="PANTHER" id="PTHR33931:SF5">
    <property type="entry name" value="UPF0299 MEMBRANE PROTEIN YOHJ"/>
    <property type="match status" value="1"/>
</dbReference>
<evidence type="ECO:0000256" key="4">
    <source>
        <dbReference type="ARBA" id="ARBA00022519"/>
    </source>
</evidence>
<keyword evidence="4" id="KW-0997">Cell inner membrane</keyword>
<gene>
    <name evidence="9" type="ORF">GTGU_01138</name>
</gene>
<reference evidence="10" key="1">
    <citation type="submission" date="2014-05" db="EMBL/GenBank/DDBJ databases">
        <title>ATOL: Assembling a taxonomically balanced genome-scale reconstruction of the evolutionary history of the Enterobacteriaceae.</title>
        <authorList>
            <person name="Plunkett G. III"/>
            <person name="Neeno-Eckwall E.C."/>
            <person name="Glasner J.D."/>
            <person name="Perna N.T."/>
        </authorList>
    </citation>
    <scope>NUCLEOTIDE SEQUENCE [LARGE SCALE GENOMIC DNA]</scope>
    <source>
        <strain evidence="10">ATCC 49490</strain>
    </source>
</reference>
<dbReference type="RefSeq" id="WP_038154783.1">
    <property type="nucleotide sequence ID" value="NZ_JMTB01000043.1"/>
</dbReference>